<feature type="non-terminal residue" evidence="5">
    <location>
        <position position="543"/>
    </location>
</feature>
<feature type="region of interest" description="Disordered" evidence="3">
    <location>
        <begin position="202"/>
        <end position="272"/>
    </location>
</feature>
<dbReference type="Proteomes" id="UP000736164">
    <property type="component" value="Unassembled WGS sequence"/>
</dbReference>
<name>A0A8J7NRM5_ATRSP</name>
<dbReference type="EMBL" id="JAAWVO010038486">
    <property type="protein sequence ID" value="MBN3318170.1"/>
    <property type="molecule type" value="Genomic_DNA"/>
</dbReference>
<dbReference type="InterPro" id="IPR045255">
    <property type="entry name" value="RanBP1-like"/>
</dbReference>
<dbReference type="SMART" id="SM00160">
    <property type="entry name" value="RanBD"/>
    <property type="match status" value="1"/>
</dbReference>
<dbReference type="InterPro" id="IPR011993">
    <property type="entry name" value="PH-like_dom_sf"/>
</dbReference>
<feature type="compositionally biased region" description="Polar residues" evidence="3">
    <location>
        <begin position="38"/>
        <end position="49"/>
    </location>
</feature>
<dbReference type="Gene3D" id="2.30.29.30">
    <property type="entry name" value="Pleckstrin-homology domain (PH domain)/Phosphotyrosine-binding domain (PTB)"/>
    <property type="match status" value="1"/>
</dbReference>
<feature type="region of interest" description="Disordered" evidence="3">
    <location>
        <begin position="502"/>
        <end position="525"/>
    </location>
</feature>
<evidence type="ECO:0000256" key="3">
    <source>
        <dbReference type="SAM" id="MobiDB-lite"/>
    </source>
</evidence>
<feature type="non-terminal residue" evidence="5">
    <location>
        <position position="1"/>
    </location>
</feature>
<dbReference type="PROSITE" id="PS50196">
    <property type="entry name" value="RANBD1"/>
    <property type="match status" value="1"/>
</dbReference>
<dbReference type="AlphaFoldDB" id="A0A8J7NRM5"/>
<organism evidence="5 6">
    <name type="scientific">Atractosteus spatula</name>
    <name type="common">Alligator gar</name>
    <name type="synonym">Lepisosteus spatula</name>
    <dbReference type="NCBI Taxonomy" id="7917"/>
    <lineage>
        <taxon>Eukaryota</taxon>
        <taxon>Metazoa</taxon>
        <taxon>Chordata</taxon>
        <taxon>Craniata</taxon>
        <taxon>Vertebrata</taxon>
        <taxon>Euteleostomi</taxon>
        <taxon>Actinopterygii</taxon>
        <taxon>Neopterygii</taxon>
        <taxon>Holostei</taxon>
        <taxon>Semionotiformes</taxon>
        <taxon>Lepisosteidae</taxon>
        <taxon>Atractosteus</taxon>
    </lineage>
</organism>
<dbReference type="CDD" id="cd13180">
    <property type="entry name" value="RanBD_RanBP3"/>
    <property type="match status" value="1"/>
</dbReference>
<evidence type="ECO:0000256" key="2">
    <source>
        <dbReference type="ARBA" id="ARBA00023242"/>
    </source>
</evidence>
<feature type="region of interest" description="Disordered" evidence="3">
    <location>
        <begin position="299"/>
        <end position="347"/>
    </location>
</feature>
<evidence type="ECO:0000259" key="4">
    <source>
        <dbReference type="PROSITE" id="PS50196"/>
    </source>
</evidence>
<dbReference type="GO" id="GO:0005634">
    <property type="term" value="C:nucleus"/>
    <property type="evidence" value="ECO:0007669"/>
    <property type="project" value="UniProtKB-SubCell"/>
</dbReference>
<proteinExistence type="predicted"/>
<feature type="region of interest" description="Disordered" evidence="3">
    <location>
        <begin position="110"/>
        <end position="158"/>
    </location>
</feature>
<accession>A0A8J7NRM5</accession>
<dbReference type="GO" id="GO:0006611">
    <property type="term" value="P:protein export from nucleus"/>
    <property type="evidence" value="ECO:0007669"/>
    <property type="project" value="TreeGrafter"/>
</dbReference>
<gene>
    <name evidence="5" type="primary">Ranbp3_1</name>
    <name evidence="5" type="ORF">GTO95_0011175</name>
</gene>
<comment type="subcellular location">
    <subcellularLocation>
        <location evidence="1">Nucleus</location>
    </subcellularLocation>
</comment>
<dbReference type="PANTHER" id="PTHR23138">
    <property type="entry name" value="RAN BINDING PROTEIN"/>
    <property type="match status" value="1"/>
</dbReference>
<evidence type="ECO:0000313" key="6">
    <source>
        <dbReference type="Proteomes" id="UP000736164"/>
    </source>
</evidence>
<dbReference type="PANTHER" id="PTHR23138:SF142">
    <property type="entry name" value="RAN-BINDING PROTEIN 3B-RELATED"/>
    <property type="match status" value="1"/>
</dbReference>
<feature type="compositionally biased region" description="Polar residues" evidence="3">
    <location>
        <begin position="255"/>
        <end position="265"/>
    </location>
</feature>
<protein>
    <submittedName>
        <fullName evidence="5">RANB3 protein</fullName>
    </submittedName>
</protein>
<feature type="compositionally biased region" description="Low complexity" evidence="3">
    <location>
        <begin position="317"/>
        <end position="328"/>
    </location>
</feature>
<dbReference type="Pfam" id="PF00638">
    <property type="entry name" value="Ran_BP1"/>
    <property type="match status" value="1"/>
</dbReference>
<dbReference type="SUPFAM" id="SSF50729">
    <property type="entry name" value="PH domain-like"/>
    <property type="match status" value="1"/>
</dbReference>
<sequence length="543" mass="58526">MRGLQVATGTDPVLCPATEPLSPDASADAPRPVPSHRFGNSPSRLKTSVASSRERNFVVRCSPNLRSSCGSYKAHSVNKVKPVIAPPVFLFQKTALPVKRLAEDSVDGIGLGASPGKRGRSFTFPSPSASYRAGETGPADRQQRERSSSVCSFSFPPSRPVSRKNVFMPSSLCNPNSNSSSPVDTDCSAWKAKGPVLRPATLQAPRPHSVSPPLPAEGSCSLTTADTPCSGRAPDQQAPTELHSFPGSRPPGIESDTTFPSSTFPQLVPPQADRSPVKMDLVATESSFPFVFGENMSERVLSPTKTPDADVSDNSEDSATAPESSSSESDSDSESLTCGSPHGTVRRRTLRESAAACTAASGRRCLLKRVRVFTGEELESNVVQMTCKLFVFEKATQSWRERGRGILRLNDLAAGRPGSFQSRLVMRNQGSLKVILNSKLWAEMHVHRASRRNLQLTATELEERSVRIFLVQGGAKDIARLYMAIHHRLVALRCAGMELGRAPSLEGPESGPALRPFDSEEEEEEEQILTHLGCSTAGKEACM</sequence>
<feature type="domain" description="RanBD1" evidence="4">
    <location>
        <begin position="366"/>
        <end position="446"/>
    </location>
</feature>
<evidence type="ECO:0000256" key="1">
    <source>
        <dbReference type="ARBA" id="ARBA00004123"/>
    </source>
</evidence>
<keyword evidence="6" id="KW-1185">Reference proteome</keyword>
<feature type="region of interest" description="Disordered" evidence="3">
    <location>
        <begin position="1"/>
        <end position="49"/>
    </location>
</feature>
<comment type="caution">
    <text evidence="5">The sequence shown here is derived from an EMBL/GenBank/DDBJ whole genome shotgun (WGS) entry which is preliminary data.</text>
</comment>
<reference evidence="5" key="1">
    <citation type="journal article" date="2021" name="Cell">
        <title>Tracing the genetic footprints of vertebrate landing in non-teleost ray-finned fishes.</title>
        <authorList>
            <person name="Bi X."/>
            <person name="Wang K."/>
            <person name="Yang L."/>
            <person name="Pan H."/>
            <person name="Jiang H."/>
            <person name="Wei Q."/>
            <person name="Fang M."/>
            <person name="Yu H."/>
            <person name="Zhu C."/>
            <person name="Cai Y."/>
            <person name="He Y."/>
            <person name="Gan X."/>
            <person name="Zeng H."/>
            <person name="Yu D."/>
            <person name="Zhu Y."/>
            <person name="Jiang H."/>
            <person name="Qiu Q."/>
            <person name="Yang H."/>
            <person name="Zhang Y.E."/>
            <person name="Wang W."/>
            <person name="Zhu M."/>
            <person name="He S."/>
            <person name="Zhang G."/>
        </authorList>
    </citation>
    <scope>NUCLEOTIDE SEQUENCE</scope>
    <source>
        <strain evidence="5">Allg_001</strain>
    </source>
</reference>
<dbReference type="InterPro" id="IPR000156">
    <property type="entry name" value="Ran_bind_dom"/>
</dbReference>
<evidence type="ECO:0000313" key="5">
    <source>
        <dbReference type="EMBL" id="MBN3318170.1"/>
    </source>
</evidence>
<keyword evidence="2" id="KW-0539">Nucleus</keyword>